<sequence>MFGSDVGIYATDSTVRFCSGVGISATGGAFMFDSGVGVSTMGGVVRFGLDVDDSDVRVLGGEAARCSPEISSNPTLRPNAITSYSRFCTNCSGSDVVDSSDVADSLVALFEMTPLFPSRLTGVTSSTIHFHVAIAAMENGKYLAYKQLILQSPKSVLCPSGN</sequence>
<comment type="caution">
    <text evidence="1">The sequence shown here is derived from an EMBL/GenBank/DDBJ whole genome shotgun (WGS) entry which is preliminary data.</text>
</comment>
<proteinExistence type="predicted"/>
<dbReference type="AlphaFoldDB" id="A0A6A3HDP9"/>
<accession>A0A6A3HDP9</accession>
<protein>
    <submittedName>
        <fullName evidence="1">Uncharacterized protein</fullName>
    </submittedName>
</protein>
<evidence type="ECO:0000313" key="2">
    <source>
        <dbReference type="Proteomes" id="UP000429607"/>
    </source>
</evidence>
<gene>
    <name evidence="1" type="ORF">PR001_g28148</name>
</gene>
<reference evidence="1 2" key="1">
    <citation type="submission" date="2018-09" db="EMBL/GenBank/DDBJ databases">
        <title>Genomic investigation of the strawberry pathogen Phytophthora fragariae indicates pathogenicity is determined by transcriptional variation in three key races.</title>
        <authorList>
            <person name="Adams T.M."/>
            <person name="Armitage A.D."/>
            <person name="Sobczyk M.K."/>
            <person name="Bates H.J."/>
            <person name="Dunwell J.M."/>
            <person name="Nellist C.F."/>
            <person name="Harrison R.J."/>
        </authorList>
    </citation>
    <scope>NUCLEOTIDE SEQUENCE [LARGE SCALE GENOMIC DNA]</scope>
    <source>
        <strain evidence="1 2">SCRP249</strain>
    </source>
</reference>
<organism evidence="1 2">
    <name type="scientific">Phytophthora rubi</name>
    <dbReference type="NCBI Taxonomy" id="129364"/>
    <lineage>
        <taxon>Eukaryota</taxon>
        <taxon>Sar</taxon>
        <taxon>Stramenopiles</taxon>
        <taxon>Oomycota</taxon>
        <taxon>Peronosporomycetes</taxon>
        <taxon>Peronosporales</taxon>
        <taxon>Peronosporaceae</taxon>
        <taxon>Phytophthora</taxon>
    </lineage>
</organism>
<evidence type="ECO:0000313" key="1">
    <source>
        <dbReference type="EMBL" id="KAE8967297.1"/>
    </source>
</evidence>
<dbReference type="Proteomes" id="UP000429607">
    <property type="component" value="Unassembled WGS sequence"/>
</dbReference>
<dbReference type="EMBL" id="QXFV01004891">
    <property type="protein sequence ID" value="KAE8967297.1"/>
    <property type="molecule type" value="Genomic_DNA"/>
</dbReference>
<name>A0A6A3HDP9_9STRA</name>